<evidence type="ECO:0000313" key="2">
    <source>
        <dbReference type="EMBL" id="SBV93465.1"/>
    </source>
</evidence>
<feature type="signal peptide" evidence="1">
    <location>
        <begin position="1"/>
        <end position="19"/>
    </location>
</feature>
<organism evidence="2">
    <name type="scientific">uncultured Dysgonomonas sp</name>
    <dbReference type="NCBI Taxonomy" id="206096"/>
    <lineage>
        <taxon>Bacteria</taxon>
        <taxon>Pseudomonadati</taxon>
        <taxon>Bacteroidota</taxon>
        <taxon>Bacteroidia</taxon>
        <taxon>Bacteroidales</taxon>
        <taxon>Dysgonomonadaceae</taxon>
        <taxon>Dysgonomonas</taxon>
        <taxon>environmental samples</taxon>
    </lineage>
</organism>
<feature type="chain" id="PRO_5013075283" evidence="1">
    <location>
        <begin position="20"/>
        <end position="170"/>
    </location>
</feature>
<dbReference type="EMBL" id="FLUM01000001">
    <property type="protein sequence ID" value="SBV93465.1"/>
    <property type="molecule type" value="Genomic_DNA"/>
</dbReference>
<proteinExistence type="predicted"/>
<gene>
    <name evidence="2" type="ORF">KL86DYS1_10874</name>
</gene>
<protein>
    <submittedName>
        <fullName evidence="2">Uncharacterized protein</fullName>
    </submittedName>
</protein>
<evidence type="ECO:0000256" key="1">
    <source>
        <dbReference type="SAM" id="SignalP"/>
    </source>
</evidence>
<sequence>MKKLLFSFLVFFICMSVFGQEYNVPKNYKFENKESYKPYEPQIKETIDWLLQTPLGKDANKRQEANAFLMAWLTGTPDVHLKIDAGFMMNFIKVNPELVMPFTAGWTKYSLDNGYSEDVVEGTKAGVETVITFYRKNRGYLKKDSNIEKYEKLMEKGKLEAEINKILNKK</sequence>
<dbReference type="RefSeq" id="WP_296938763.1">
    <property type="nucleotide sequence ID" value="NZ_LT599032.1"/>
</dbReference>
<accession>A0A212J2R1</accession>
<keyword evidence="1" id="KW-0732">Signal</keyword>
<name>A0A212J2R1_9BACT</name>
<dbReference type="AlphaFoldDB" id="A0A212J2R1"/>
<reference evidence="2" key="1">
    <citation type="submission" date="2016-04" db="EMBL/GenBank/DDBJ databases">
        <authorList>
            <person name="Evans L.H."/>
            <person name="Alamgir A."/>
            <person name="Owens N."/>
            <person name="Weber N.D."/>
            <person name="Virtaneva K."/>
            <person name="Barbian K."/>
            <person name="Babar A."/>
            <person name="Rosenke K."/>
        </authorList>
    </citation>
    <scope>NUCLEOTIDE SEQUENCE</scope>
    <source>
        <strain evidence="2">86-1</strain>
    </source>
</reference>